<dbReference type="SUPFAM" id="SSF52980">
    <property type="entry name" value="Restriction endonuclease-like"/>
    <property type="match status" value="1"/>
</dbReference>
<dbReference type="Gene3D" id="3.40.1350.10">
    <property type="match status" value="1"/>
</dbReference>
<dbReference type="EMBL" id="CAESAJ010000195">
    <property type="protein sequence ID" value="CAB4344436.1"/>
    <property type="molecule type" value="Genomic_DNA"/>
</dbReference>
<dbReference type="NCBIfam" id="NF009150">
    <property type="entry name" value="PRK12497.1-3"/>
    <property type="match status" value="1"/>
</dbReference>
<dbReference type="PANTHER" id="PTHR34039:SF1">
    <property type="entry name" value="UPF0102 PROTEIN YRAN"/>
    <property type="match status" value="1"/>
</dbReference>
<gene>
    <name evidence="2" type="ORF">UFOPK3770_01290</name>
</gene>
<reference evidence="2" key="1">
    <citation type="submission" date="2020-05" db="EMBL/GenBank/DDBJ databases">
        <authorList>
            <person name="Chiriac C."/>
            <person name="Salcher M."/>
            <person name="Ghai R."/>
            <person name="Kavagutti S V."/>
        </authorList>
    </citation>
    <scope>NUCLEOTIDE SEQUENCE</scope>
</reference>
<dbReference type="GO" id="GO:0003676">
    <property type="term" value="F:nucleic acid binding"/>
    <property type="evidence" value="ECO:0007669"/>
    <property type="project" value="InterPro"/>
</dbReference>
<evidence type="ECO:0000256" key="1">
    <source>
        <dbReference type="SAM" id="MobiDB-lite"/>
    </source>
</evidence>
<dbReference type="NCBIfam" id="TIGR00252">
    <property type="entry name" value="YraN family protein"/>
    <property type="match status" value="1"/>
</dbReference>
<feature type="region of interest" description="Disordered" evidence="1">
    <location>
        <begin position="1"/>
        <end position="35"/>
    </location>
</feature>
<sequence>MSVNNRQSGNHQSGNQPQENRALGNRWSGNRSSGNRALGRVGENFAAEYLQRRGYFIIDRNWRGGNAEIDIVCQYHATVVFVEVKTRRSVSHGFPIEAITAAKRERMKRAALAWLSEHQHAARAFRFDVISIVLSPEGNHNVSHFENIEL</sequence>
<dbReference type="AlphaFoldDB" id="A0A6J5ZSY5"/>
<protein>
    <submittedName>
        <fullName evidence="2">Unannotated protein</fullName>
    </submittedName>
</protein>
<organism evidence="2">
    <name type="scientific">freshwater metagenome</name>
    <dbReference type="NCBI Taxonomy" id="449393"/>
    <lineage>
        <taxon>unclassified sequences</taxon>
        <taxon>metagenomes</taxon>
        <taxon>ecological metagenomes</taxon>
    </lineage>
</organism>
<dbReference type="InterPro" id="IPR003509">
    <property type="entry name" value="UPF0102_YraN-like"/>
</dbReference>
<feature type="compositionally biased region" description="Polar residues" evidence="1">
    <location>
        <begin position="1"/>
        <end position="19"/>
    </location>
</feature>
<name>A0A6J5ZSY5_9ZZZZ</name>
<dbReference type="PANTHER" id="PTHR34039">
    <property type="entry name" value="UPF0102 PROTEIN YRAN"/>
    <property type="match status" value="1"/>
</dbReference>
<dbReference type="NCBIfam" id="NF009154">
    <property type="entry name" value="PRK12497.3-3"/>
    <property type="match status" value="1"/>
</dbReference>
<dbReference type="InterPro" id="IPR011335">
    <property type="entry name" value="Restrct_endonuc-II-like"/>
</dbReference>
<dbReference type="Pfam" id="PF02021">
    <property type="entry name" value="UPF0102"/>
    <property type="match status" value="1"/>
</dbReference>
<evidence type="ECO:0000313" key="2">
    <source>
        <dbReference type="EMBL" id="CAB4344436.1"/>
    </source>
</evidence>
<dbReference type="InterPro" id="IPR011856">
    <property type="entry name" value="tRNA_endonuc-like_dom_sf"/>
</dbReference>
<dbReference type="HAMAP" id="MF_00048">
    <property type="entry name" value="UPF0102"/>
    <property type="match status" value="1"/>
</dbReference>
<accession>A0A6J5ZSY5</accession>
<dbReference type="CDD" id="cd20736">
    <property type="entry name" value="PoNe_Nuclease"/>
    <property type="match status" value="1"/>
</dbReference>
<proteinExistence type="inferred from homology"/>